<evidence type="ECO:0000259" key="7">
    <source>
        <dbReference type="PROSITE" id="PS51986"/>
    </source>
</evidence>
<evidence type="ECO:0000313" key="10">
    <source>
        <dbReference type="Proteomes" id="UP001519342"/>
    </source>
</evidence>
<gene>
    <name evidence="9" type="ORF">J2Z76_000504</name>
</gene>
<feature type="domain" description="GS catalytic" evidence="8">
    <location>
        <begin position="107"/>
        <end position="439"/>
    </location>
</feature>
<reference evidence="9 10" key="1">
    <citation type="submission" date="2021-03" db="EMBL/GenBank/DDBJ databases">
        <title>Genomic Encyclopedia of Type Strains, Phase IV (KMG-IV): sequencing the most valuable type-strain genomes for metagenomic binning, comparative biology and taxonomic classification.</title>
        <authorList>
            <person name="Goeker M."/>
        </authorList>
    </citation>
    <scope>NUCLEOTIDE SEQUENCE [LARGE SCALE GENOMIC DNA]</scope>
    <source>
        <strain evidence="9 10">DSM 24004</strain>
    </source>
</reference>
<keyword evidence="4" id="KW-0067">ATP-binding</keyword>
<keyword evidence="3" id="KW-0547">Nucleotide-binding</keyword>
<dbReference type="Pfam" id="PF00120">
    <property type="entry name" value="Gln-synt_C"/>
    <property type="match status" value="1"/>
</dbReference>
<dbReference type="InterPro" id="IPR036651">
    <property type="entry name" value="Gln_synt_N_sf"/>
</dbReference>
<dbReference type="InterPro" id="IPR014746">
    <property type="entry name" value="Gln_synth/guanido_kin_cat_dom"/>
</dbReference>
<name>A0ABS4GAF9_9FIRM</name>
<accession>A0ABS4GAF9</accession>
<evidence type="ECO:0000256" key="5">
    <source>
        <dbReference type="PROSITE-ProRule" id="PRU01330"/>
    </source>
</evidence>
<dbReference type="EMBL" id="JAGGKS010000001">
    <property type="protein sequence ID" value="MBP1924651.1"/>
    <property type="molecule type" value="Genomic_DNA"/>
</dbReference>
<dbReference type="PANTHER" id="PTHR43785">
    <property type="entry name" value="GAMMA-GLUTAMYLPUTRESCINE SYNTHETASE"/>
    <property type="match status" value="1"/>
</dbReference>
<dbReference type="SUPFAM" id="SSF55931">
    <property type="entry name" value="Glutamine synthetase/guanido kinase"/>
    <property type="match status" value="1"/>
</dbReference>
<dbReference type="SMART" id="SM01230">
    <property type="entry name" value="Gln-synt_C"/>
    <property type="match status" value="1"/>
</dbReference>
<dbReference type="Proteomes" id="UP001519342">
    <property type="component" value="Unassembled WGS sequence"/>
</dbReference>
<dbReference type="InterPro" id="IPR008147">
    <property type="entry name" value="Gln_synt_N"/>
</dbReference>
<dbReference type="PANTHER" id="PTHR43785:SF12">
    <property type="entry name" value="TYPE-1 GLUTAMINE SYNTHETASE 2"/>
    <property type="match status" value="1"/>
</dbReference>
<protein>
    <submittedName>
        <fullName evidence="9">Glutamine synthetase</fullName>
        <ecNumber evidence="9">6.3.1.2</ecNumber>
    </submittedName>
</protein>
<comment type="similarity">
    <text evidence="1 5 6">Belongs to the glutamine synthetase family.</text>
</comment>
<dbReference type="GO" id="GO:0004356">
    <property type="term" value="F:glutamine synthetase activity"/>
    <property type="evidence" value="ECO:0007669"/>
    <property type="project" value="UniProtKB-EC"/>
</dbReference>
<dbReference type="PROSITE" id="PS51986">
    <property type="entry name" value="GS_BETA_GRASP"/>
    <property type="match status" value="1"/>
</dbReference>
<evidence type="ECO:0000256" key="2">
    <source>
        <dbReference type="ARBA" id="ARBA00022598"/>
    </source>
</evidence>
<dbReference type="Pfam" id="PF03951">
    <property type="entry name" value="Gln-synt_N"/>
    <property type="match status" value="1"/>
</dbReference>
<evidence type="ECO:0000259" key="8">
    <source>
        <dbReference type="PROSITE" id="PS51987"/>
    </source>
</evidence>
<sequence>MDYTINEVIQFIRENDIKFIRLCFCDIFGTLKNISIISDELPRAFDSGISFDASSINGFLNIEESDLFLYPDPSTLSILPWRPQQGRVARFFCDIKYYDGTPFEGDCRFILKNAISTAAKFDYKVEIGSECEFYLFELDENGIPTKKPHDYAGYFDMAPLDKGENVRREICLTLEQMGIIPESSHHEQGPGQNEIDFKYSDSLSAAENLVTFRTVVKTIAQLNGLHASFMPKPLKNNDGSGLHINMSILKNGINLFDNLQHGSAKESDSFIAGILNRIGEITVFLNPLTNSYERFGSHSAPKYITWSSQNRSQLIRIPAANGKYSRMEIRSSDPCCNPYLTFALLIYAGLEGIKTNLELCEPENTNFYDLNINKNKIYEMIPDTLKSAINLAEHSEFVKNHLPNKTLEKYIGAKHNEWNDYSMSENKEEHEQKTYFYIF</sequence>
<dbReference type="Gene3D" id="3.10.20.70">
    <property type="entry name" value="Glutamine synthetase, N-terminal domain"/>
    <property type="match status" value="1"/>
</dbReference>
<evidence type="ECO:0000256" key="4">
    <source>
        <dbReference type="ARBA" id="ARBA00022840"/>
    </source>
</evidence>
<evidence type="ECO:0000256" key="1">
    <source>
        <dbReference type="ARBA" id="ARBA00009897"/>
    </source>
</evidence>
<dbReference type="PROSITE" id="PS51987">
    <property type="entry name" value="GS_CATALYTIC"/>
    <property type="match status" value="1"/>
</dbReference>
<dbReference type="RefSeq" id="WP_209510399.1">
    <property type="nucleotide sequence ID" value="NZ_JAGGKS010000001.1"/>
</dbReference>
<feature type="domain" description="GS beta-grasp" evidence="7">
    <location>
        <begin position="15"/>
        <end position="100"/>
    </location>
</feature>
<dbReference type="EC" id="6.3.1.2" evidence="9"/>
<keyword evidence="10" id="KW-1185">Reference proteome</keyword>
<keyword evidence="2 9" id="KW-0436">Ligase</keyword>
<dbReference type="Gene3D" id="3.30.590.10">
    <property type="entry name" value="Glutamine synthetase/guanido kinase, catalytic domain"/>
    <property type="match status" value="1"/>
</dbReference>
<dbReference type="InterPro" id="IPR008146">
    <property type="entry name" value="Gln_synth_cat_dom"/>
</dbReference>
<comment type="caution">
    <text evidence="9">The sequence shown here is derived from an EMBL/GenBank/DDBJ whole genome shotgun (WGS) entry which is preliminary data.</text>
</comment>
<dbReference type="SUPFAM" id="SSF54368">
    <property type="entry name" value="Glutamine synthetase, N-terminal domain"/>
    <property type="match status" value="1"/>
</dbReference>
<evidence type="ECO:0000256" key="6">
    <source>
        <dbReference type="RuleBase" id="RU000384"/>
    </source>
</evidence>
<organism evidence="9 10">
    <name type="scientific">Sedimentibacter acidaminivorans</name>
    <dbReference type="NCBI Taxonomy" id="913099"/>
    <lineage>
        <taxon>Bacteria</taxon>
        <taxon>Bacillati</taxon>
        <taxon>Bacillota</taxon>
        <taxon>Tissierellia</taxon>
        <taxon>Sedimentibacter</taxon>
    </lineage>
</organism>
<evidence type="ECO:0000313" key="9">
    <source>
        <dbReference type="EMBL" id="MBP1924651.1"/>
    </source>
</evidence>
<proteinExistence type="inferred from homology"/>
<evidence type="ECO:0000256" key="3">
    <source>
        <dbReference type="ARBA" id="ARBA00022741"/>
    </source>
</evidence>